<keyword evidence="15" id="KW-1185">Reference proteome</keyword>
<dbReference type="Gene3D" id="3.30.420.40">
    <property type="match status" value="2"/>
</dbReference>
<accession>A0ABQ9XX75</accession>
<organism evidence="14 15">
    <name type="scientific">Blattamonas nauphoetae</name>
    <dbReference type="NCBI Taxonomy" id="2049346"/>
    <lineage>
        <taxon>Eukaryota</taxon>
        <taxon>Metamonada</taxon>
        <taxon>Preaxostyla</taxon>
        <taxon>Oxymonadida</taxon>
        <taxon>Blattamonas</taxon>
    </lineage>
</organism>
<dbReference type="SUPFAM" id="SSF53067">
    <property type="entry name" value="Actin-like ATPase domain"/>
    <property type="match status" value="2"/>
</dbReference>
<name>A0ABQ9XX75_9EUKA</name>
<protein>
    <recommendedName>
        <fullName evidence="11">Phosphotransferase</fullName>
        <ecNumber evidence="11">2.7.1.-</ecNumber>
    </recommendedName>
</protein>
<evidence type="ECO:0000259" key="12">
    <source>
        <dbReference type="Pfam" id="PF00349"/>
    </source>
</evidence>
<gene>
    <name evidence="14" type="ORF">BLNAU_9056</name>
</gene>
<evidence type="ECO:0000256" key="9">
    <source>
        <dbReference type="ARBA" id="ARBA00044613"/>
    </source>
</evidence>
<feature type="domain" description="Hexokinase N-terminal" evidence="12">
    <location>
        <begin position="52"/>
        <end position="118"/>
    </location>
</feature>
<dbReference type="InterPro" id="IPR022672">
    <property type="entry name" value="Hexokinase_N"/>
</dbReference>
<dbReference type="EMBL" id="JARBJD010000060">
    <property type="protein sequence ID" value="KAK2956079.1"/>
    <property type="molecule type" value="Genomic_DNA"/>
</dbReference>
<comment type="pathway">
    <text evidence="2">Carbohydrate metabolism; hexose metabolism.</text>
</comment>
<evidence type="ECO:0000256" key="8">
    <source>
        <dbReference type="ARBA" id="ARBA00023152"/>
    </source>
</evidence>
<dbReference type="PROSITE" id="PS51748">
    <property type="entry name" value="HEXOKINASE_2"/>
    <property type="match status" value="1"/>
</dbReference>
<keyword evidence="5 11" id="KW-0547">Nucleotide-binding</keyword>
<dbReference type="PANTHER" id="PTHR19443:SF16">
    <property type="entry name" value="HEXOKINASE TYPE 1-RELATED"/>
    <property type="match status" value="1"/>
</dbReference>
<keyword evidence="7 11" id="KW-0067">ATP-binding</keyword>
<evidence type="ECO:0000313" key="14">
    <source>
        <dbReference type="EMBL" id="KAK2956079.1"/>
    </source>
</evidence>
<comment type="catalytic activity">
    <reaction evidence="10">
        <text>D-fructose + ATP = D-fructose 6-phosphate + ADP + H(+)</text>
        <dbReference type="Rhea" id="RHEA:16125"/>
        <dbReference type="ChEBI" id="CHEBI:15378"/>
        <dbReference type="ChEBI" id="CHEBI:30616"/>
        <dbReference type="ChEBI" id="CHEBI:37721"/>
        <dbReference type="ChEBI" id="CHEBI:61527"/>
        <dbReference type="ChEBI" id="CHEBI:456216"/>
        <dbReference type="EC" id="2.7.1.1"/>
    </reaction>
    <physiologicalReaction direction="left-to-right" evidence="10">
        <dbReference type="Rhea" id="RHEA:16126"/>
    </physiologicalReaction>
</comment>
<dbReference type="InterPro" id="IPR043129">
    <property type="entry name" value="ATPase_NBD"/>
</dbReference>
<evidence type="ECO:0000259" key="13">
    <source>
        <dbReference type="Pfam" id="PF03727"/>
    </source>
</evidence>
<keyword evidence="8 11" id="KW-0324">Glycolysis</keyword>
<comment type="catalytic activity">
    <reaction evidence="9">
        <text>a D-hexose + ATP = a D-hexose 6-phosphate + ADP + H(+)</text>
        <dbReference type="Rhea" id="RHEA:22740"/>
        <dbReference type="ChEBI" id="CHEBI:4194"/>
        <dbReference type="ChEBI" id="CHEBI:15378"/>
        <dbReference type="ChEBI" id="CHEBI:30616"/>
        <dbReference type="ChEBI" id="CHEBI:229467"/>
        <dbReference type="ChEBI" id="CHEBI:456216"/>
        <dbReference type="EC" id="2.7.1.1"/>
    </reaction>
    <physiologicalReaction direction="left-to-right" evidence="9">
        <dbReference type="Rhea" id="RHEA:22741"/>
    </physiologicalReaction>
</comment>
<dbReference type="InterPro" id="IPR001312">
    <property type="entry name" value="Hexokinase"/>
</dbReference>
<keyword evidence="4 11" id="KW-0808">Transferase</keyword>
<keyword evidence="6 11" id="KW-0418">Kinase</keyword>
<proteinExistence type="inferred from homology"/>
<evidence type="ECO:0000256" key="2">
    <source>
        <dbReference type="ARBA" id="ARBA00005028"/>
    </source>
</evidence>
<comment type="similarity">
    <text evidence="3 11">Belongs to the hexokinase family.</text>
</comment>
<evidence type="ECO:0000256" key="11">
    <source>
        <dbReference type="RuleBase" id="RU362007"/>
    </source>
</evidence>
<evidence type="ECO:0000256" key="6">
    <source>
        <dbReference type="ARBA" id="ARBA00022777"/>
    </source>
</evidence>
<evidence type="ECO:0000256" key="4">
    <source>
        <dbReference type="ARBA" id="ARBA00022679"/>
    </source>
</evidence>
<dbReference type="Gene3D" id="3.40.367.20">
    <property type="match status" value="1"/>
</dbReference>
<dbReference type="InterPro" id="IPR022673">
    <property type="entry name" value="Hexokinase_C"/>
</dbReference>
<feature type="domain" description="Hexokinase C-terminal" evidence="13">
    <location>
        <begin position="130"/>
        <end position="205"/>
    </location>
</feature>
<feature type="domain" description="Hexokinase N-terminal" evidence="12">
    <location>
        <begin position="1"/>
        <end position="33"/>
    </location>
</feature>
<dbReference type="GO" id="GO:0004396">
    <property type="term" value="F:hexokinase activity"/>
    <property type="evidence" value="ECO:0007669"/>
    <property type="project" value="UniProtKB-EC"/>
</dbReference>
<reference evidence="14 15" key="1">
    <citation type="journal article" date="2022" name="bioRxiv">
        <title>Genomics of Preaxostyla Flagellates Illuminates Evolutionary Transitions and the Path Towards Mitochondrial Loss.</title>
        <authorList>
            <person name="Novak L.V.F."/>
            <person name="Treitli S.C."/>
            <person name="Pyrih J."/>
            <person name="Halakuc P."/>
            <person name="Pipaliya S.V."/>
            <person name="Vacek V."/>
            <person name="Brzon O."/>
            <person name="Soukal P."/>
            <person name="Eme L."/>
            <person name="Dacks J.B."/>
            <person name="Karnkowska A."/>
            <person name="Elias M."/>
            <person name="Hampl V."/>
        </authorList>
    </citation>
    <scope>NUCLEOTIDE SEQUENCE [LARGE SCALE GENOMIC DNA]</scope>
    <source>
        <strain evidence="14">NAU3</strain>
        <tissue evidence="14">Gut</tissue>
    </source>
</reference>
<evidence type="ECO:0000256" key="5">
    <source>
        <dbReference type="ARBA" id="ARBA00022741"/>
    </source>
</evidence>
<evidence type="ECO:0000313" key="15">
    <source>
        <dbReference type="Proteomes" id="UP001281761"/>
    </source>
</evidence>
<dbReference type="EC" id="2.7.1.-" evidence="11"/>
<comment type="caution">
    <text evidence="14">The sequence shown here is derived from an EMBL/GenBank/DDBJ whole genome shotgun (WGS) entry which is preliminary data.</text>
</comment>
<evidence type="ECO:0000256" key="1">
    <source>
        <dbReference type="ARBA" id="ARBA00004888"/>
    </source>
</evidence>
<dbReference type="Proteomes" id="UP001281761">
    <property type="component" value="Unassembled WGS sequence"/>
</dbReference>
<evidence type="ECO:0000256" key="3">
    <source>
        <dbReference type="ARBA" id="ARBA00009225"/>
    </source>
</evidence>
<evidence type="ECO:0000256" key="7">
    <source>
        <dbReference type="ARBA" id="ARBA00022840"/>
    </source>
</evidence>
<dbReference type="Pfam" id="PF00349">
    <property type="entry name" value="Hexokinase_1"/>
    <property type="match status" value="2"/>
</dbReference>
<dbReference type="PANTHER" id="PTHR19443">
    <property type="entry name" value="HEXOKINASE"/>
    <property type="match status" value="1"/>
</dbReference>
<evidence type="ECO:0000256" key="10">
    <source>
        <dbReference type="ARBA" id="ARBA00047905"/>
    </source>
</evidence>
<sequence>MAMIPSYTDIPFGDEKGVYMTIDLGGTNIRCTLFVRSFDHYSAPIPRSIDGTLPTGFSSRSQPTRQTFSQALFYWGKEFRASGVIGEDVVMLLQNALNAESLDWVRVIAMSNDTIGVLNCLRMGNDTACISLIVGTGTNASYREDIANMQNLSNVPELLDHMCINMELGEINLFPKTQEDEELCAQSKNQDVQTLSKQTSGKYLSHPPHFGLSRALNENSFYRR</sequence>
<comment type="pathway">
    <text evidence="1">Carbohydrate degradation; glycolysis; D-glyceraldehyde 3-phosphate and glycerone phosphate from D-glucose: step 1/4.</text>
</comment>
<dbReference type="Pfam" id="PF03727">
    <property type="entry name" value="Hexokinase_2"/>
    <property type="match status" value="1"/>
</dbReference>